<dbReference type="Gene3D" id="3.40.190.10">
    <property type="entry name" value="Periplasmic binding protein-like II"/>
    <property type="match status" value="2"/>
</dbReference>
<organism evidence="7 8">
    <name type="scientific">Rhodococcoides corynebacterioides</name>
    <dbReference type="NCBI Taxonomy" id="53972"/>
    <lineage>
        <taxon>Bacteria</taxon>
        <taxon>Bacillati</taxon>
        <taxon>Actinomycetota</taxon>
        <taxon>Actinomycetes</taxon>
        <taxon>Mycobacteriales</taxon>
        <taxon>Nocardiaceae</taxon>
        <taxon>Rhodococcoides</taxon>
    </lineage>
</organism>
<dbReference type="Pfam" id="PF03466">
    <property type="entry name" value="LysR_substrate"/>
    <property type="match status" value="1"/>
</dbReference>
<keyword evidence="5" id="KW-0804">Transcription</keyword>
<dbReference type="CDD" id="cd00090">
    <property type="entry name" value="HTH_ARSR"/>
    <property type="match status" value="1"/>
</dbReference>
<gene>
    <name evidence="7" type="ORF">JOE42_003673</name>
</gene>
<dbReference type="SUPFAM" id="SSF53850">
    <property type="entry name" value="Periplasmic binding protein-like II"/>
    <property type="match status" value="1"/>
</dbReference>
<dbReference type="Gene3D" id="1.10.10.10">
    <property type="entry name" value="Winged helix-like DNA-binding domain superfamily/Winged helix DNA-binding domain"/>
    <property type="match status" value="1"/>
</dbReference>
<keyword evidence="4" id="KW-0010">Activator</keyword>
<proteinExistence type="inferred from homology"/>
<feature type="domain" description="HTH lysR-type" evidence="6">
    <location>
        <begin position="1"/>
        <end position="58"/>
    </location>
</feature>
<name>A0ABS2KYC9_9NOCA</name>
<dbReference type="RefSeq" id="WP_204869632.1">
    <property type="nucleotide sequence ID" value="NZ_JAFBBK010000001.1"/>
</dbReference>
<comment type="caution">
    <text evidence="7">The sequence shown here is derived from an EMBL/GenBank/DDBJ whole genome shotgun (WGS) entry which is preliminary data.</text>
</comment>
<protein>
    <submittedName>
        <fullName evidence="7">DNA-binding transcriptional LysR family regulator</fullName>
    </submittedName>
</protein>
<dbReference type="SUPFAM" id="SSF46785">
    <property type="entry name" value="Winged helix' DNA-binding domain"/>
    <property type="match status" value="1"/>
</dbReference>
<dbReference type="InterPro" id="IPR036388">
    <property type="entry name" value="WH-like_DNA-bd_sf"/>
</dbReference>
<comment type="similarity">
    <text evidence="1">Belongs to the LysR transcriptional regulatory family.</text>
</comment>
<dbReference type="GO" id="GO:0003677">
    <property type="term" value="F:DNA binding"/>
    <property type="evidence" value="ECO:0007669"/>
    <property type="project" value="UniProtKB-KW"/>
</dbReference>
<evidence type="ECO:0000313" key="8">
    <source>
        <dbReference type="Proteomes" id="UP000703038"/>
    </source>
</evidence>
<dbReference type="InterPro" id="IPR005119">
    <property type="entry name" value="LysR_subst-bd"/>
</dbReference>
<dbReference type="PROSITE" id="PS50931">
    <property type="entry name" value="HTH_LYSR"/>
    <property type="match status" value="1"/>
</dbReference>
<dbReference type="InterPro" id="IPR036390">
    <property type="entry name" value="WH_DNA-bd_sf"/>
</dbReference>
<keyword evidence="2" id="KW-0805">Transcription regulation</keyword>
<accession>A0ABS2KYC9</accession>
<dbReference type="PANTHER" id="PTHR30346:SF29">
    <property type="entry name" value="LYSR SUBSTRATE-BINDING"/>
    <property type="match status" value="1"/>
</dbReference>
<dbReference type="EMBL" id="JAFBBK010000001">
    <property type="protein sequence ID" value="MBM7416940.1"/>
    <property type="molecule type" value="Genomic_DNA"/>
</dbReference>
<keyword evidence="8" id="KW-1185">Reference proteome</keyword>
<evidence type="ECO:0000256" key="1">
    <source>
        <dbReference type="ARBA" id="ARBA00009437"/>
    </source>
</evidence>
<keyword evidence="3 7" id="KW-0238">DNA-binding</keyword>
<evidence type="ECO:0000256" key="5">
    <source>
        <dbReference type="ARBA" id="ARBA00023163"/>
    </source>
</evidence>
<reference evidence="7 8" key="1">
    <citation type="submission" date="2021-01" db="EMBL/GenBank/DDBJ databases">
        <title>Genomics of switchgrass bacterial isolates.</title>
        <authorList>
            <person name="Shade A."/>
        </authorList>
    </citation>
    <scope>NUCLEOTIDE SEQUENCE [LARGE SCALE GENOMIC DNA]</scope>
    <source>
        <strain evidence="7 8">PvP111</strain>
    </source>
</reference>
<dbReference type="InterPro" id="IPR011991">
    <property type="entry name" value="ArsR-like_HTH"/>
</dbReference>
<dbReference type="PANTHER" id="PTHR30346">
    <property type="entry name" value="TRANSCRIPTIONAL DUAL REGULATOR HCAR-RELATED"/>
    <property type="match status" value="1"/>
</dbReference>
<sequence>MNVDRLRVLRALADRGTVAAAADALSMTPSAVSQQLKVLAGEAGVALLEPDGRRVRLTAAGRALLPHADDVLAALDRASEEMASYRGSARGTVRLALFPSGAALLLPGVLHRLAEAGVDVDARDEDVPASAVPALLADYDVVLTHRDERAPSIASERVEVRSLMREPIDLVLPPGHPLADRDAVDIEDLADERWISVRGGFPVDDVLLSIATVTGVTPRVNMRINDFRLIEELVAHGHGIALMPRYASTHPGVTQRRLAGVRAARLYDLATRPRAAERPAVRAVLDAFTDVTP</sequence>
<evidence type="ECO:0000313" key="7">
    <source>
        <dbReference type="EMBL" id="MBM7416940.1"/>
    </source>
</evidence>
<dbReference type="InterPro" id="IPR000847">
    <property type="entry name" value="LysR_HTH_N"/>
</dbReference>
<evidence type="ECO:0000256" key="3">
    <source>
        <dbReference type="ARBA" id="ARBA00023125"/>
    </source>
</evidence>
<dbReference type="Proteomes" id="UP000703038">
    <property type="component" value="Unassembled WGS sequence"/>
</dbReference>
<evidence type="ECO:0000259" key="6">
    <source>
        <dbReference type="PROSITE" id="PS50931"/>
    </source>
</evidence>
<dbReference type="Pfam" id="PF00126">
    <property type="entry name" value="HTH_1"/>
    <property type="match status" value="1"/>
</dbReference>
<evidence type="ECO:0000256" key="2">
    <source>
        <dbReference type="ARBA" id="ARBA00023015"/>
    </source>
</evidence>
<evidence type="ECO:0000256" key="4">
    <source>
        <dbReference type="ARBA" id="ARBA00023159"/>
    </source>
</evidence>